<proteinExistence type="predicted"/>
<reference evidence="1 2" key="1">
    <citation type="submission" date="2015-03" db="EMBL/GenBank/DDBJ databases">
        <authorList>
            <person name="Hassan Y.I."/>
            <person name="Lepp D."/>
            <person name="Zhou T."/>
        </authorList>
    </citation>
    <scope>NUCLEOTIDE SEQUENCE [LARGE SCALE GENOMIC DNA]</scope>
    <source>
        <strain evidence="1 2">GH2-10</strain>
    </source>
</reference>
<comment type="caution">
    <text evidence="1">The sequence shown here is derived from an EMBL/GenBank/DDBJ whole genome shotgun (WGS) entry which is preliminary data.</text>
</comment>
<dbReference type="EMBL" id="LAJG01000005">
    <property type="protein sequence ID" value="KKB80812.1"/>
    <property type="molecule type" value="Genomic_DNA"/>
</dbReference>
<evidence type="ECO:0000313" key="2">
    <source>
        <dbReference type="Proteomes" id="UP000033514"/>
    </source>
</evidence>
<name>A0A0F5LGV9_9HYPH</name>
<dbReference type="Proteomes" id="UP000033514">
    <property type="component" value="Unassembled WGS sequence"/>
</dbReference>
<accession>A0A0F5LGV9</accession>
<dbReference type="OrthoDB" id="7376608at2"/>
<dbReference type="PATRIC" id="fig|361041.3.peg.3581"/>
<sequence length="66" mass="7484">MVEISALLKQIEAYCQRHEIEETTFGLRAVNDGKFVARLRAGKTIQLKTLHKVTAFMKRKPARVAA</sequence>
<gene>
    <name evidence="1" type="ORF">VW35_00965</name>
</gene>
<protein>
    <submittedName>
        <fullName evidence="1">Uncharacterized protein</fullName>
    </submittedName>
</protein>
<keyword evidence="2" id="KW-1185">Reference proteome</keyword>
<dbReference type="RefSeq" id="WP_046141165.1">
    <property type="nucleotide sequence ID" value="NZ_LAJG01000005.1"/>
</dbReference>
<organism evidence="1 2">
    <name type="scientific">Devosia soli</name>
    <dbReference type="NCBI Taxonomy" id="361041"/>
    <lineage>
        <taxon>Bacteria</taxon>
        <taxon>Pseudomonadati</taxon>
        <taxon>Pseudomonadota</taxon>
        <taxon>Alphaproteobacteria</taxon>
        <taxon>Hyphomicrobiales</taxon>
        <taxon>Devosiaceae</taxon>
        <taxon>Devosia</taxon>
    </lineage>
</organism>
<evidence type="ECO:0000313" key="1">
    <source>
        <dbReference type="EMBL" id="KKB80812.1"/>
    </source>
</evidence>
<dbReference type="STRING" id="361041.VW35_00965"/>
<dbReference type="AlphaFoldDB" id="A0A0F5LGV9"/>